<protein>
    <submittedName>
        <fullName evidence="2">Alpha/beta-Hydrolase</fullName>
    </submittedName>
</protein>
<gene>
    <name evidence="2" type="ORF">GLAREA_00338</name>
</gene>
<dbReference type="EMBL" id="KE145367">
    <property type="protein sequence ID" value="EPE29178.1"/>
    <property type="molecule type" value="Genomic_DNA"/>
</dbReference>
<dbReference type="AlphaFoldDB" id="S3DRV0"/>
<dbReference type="InterPro" id="IPR050266">
    <property type="entry name" value="AB_hydrolase_sf"/>
</dbReference>
<keyword evidence="2" id="KW-0378">Hydrolase</keyword>
<sequence length="390" mass="42679">MAELFQNLLDYVPSRKTSFIIATSAATTLILSDAIRRKLNPVPKQIIPSPRASIIPSLSYEEQDNLPYPPNLFPGARDVDSPYGTTRIYEWGPEDGRKVLLIHGISTPCLSLGNIAHALVQKGCRVILLDLFGRGYSDSPDLPHDSRLYTTQILLAITSSPLSWTLDGFSIIGYSLGGGIAADFAAFFPHLIQGLVLLAPAGLIRPYHFGWQSKILYNDFLPTRVLEHLIRKRLMDGPSASNSIQKLTKAPASSTPMPETAVAAEVKGTSDVEFRASPLNIQRPNLTVASAVGWQLGHHEGFVRSFVSSIRYSSISGKNETWRKLGSLKVPVLVIVGDTDPIIVANELEEDAKEAIGADDVVWKVVHGGHEFPITHPDEVVGHIAKVWRI</sequence>
<dbReference type="Proteomes" id="UP000016922">
    <property type="component" value="Unassembled WGS sequence"/>
</dbReference>
<proteinExistence type="predicted"/>
<dbReference type="GO" id="GO:0016020">
    <property type="term" value="C:membrane"/>
    <property type="evidence" value="ECO:0007669"/>
    <property type="project" value="TreeGrafter"/>
</dbReference>
<feature type="domain" description="AB hydrolase-1" evidence="1">
    <location>
        <begin position="99"/>
        <end position="377"/>
    </location>
</feature>
<keyword evidence="3" id="KW-1185">Reference proteome</keyword>
<name>S3DRV0_GLAL2</name>
<dbReference type="GO" id="GO:0016787">
    <property type="term" value="F:hydrolase activity"/>
    <property type="evidence" value="ECO:0007669"/>
    <property type="project" value="UniProtKB-KW"/>
</dbReference>
<dbReference type="GeneID" id="19459396"/>
<dbReference type="Pfam" id="PF00561">
    <property type="entry name" value="Abhydrolase_1"/>
    <property type="match status" value="1"/>
</dbReference>
<dbReference type="KEGG" id="glz:GLAREA_00338"/>
<evidence type="ECO:0000313" key="3">
    <source>
        <dbReference type="Proteomes" id="UP000016922"/>
    </source>
</evidence>
<dbReference type="InterPro" id="IPR000073">
    <property type="entry name" value="AB_hydrolase_1"/>
</dbReference>
<dbReference type="PANTHER" id="PTHR43798">
    <property type="entry name" value="MONOACYLGLYCEROL LIPASE"/>
    <property type="match status" value="1"/>
</dbReference>
<reference evidence="2 3" key="1">
    <citation type="journal article" date="2013" name="BMC Genomics">
        <title>Genomics-driven discovery of the pneumocandin biosynthetic gene cluster in the fungus Glarea lozoyensis.</title>
        <authorList>
            <person name="Chen L."/>
            <person name="Yue Q."/>
            <person name="Zhang X."/>
            <person name="Xiang M."/>
            <person name="Wang C."/>
            <person name="Li S."/>
            <person name="Che Y."/>
            <person name="Ortiz-Lopez F.J."/>
            <person name="Bills G.F."/>
            <person name="Liu X."/>
            <person name="An Z."/>
        </authorList>
    </citation>
    <scope>NUCLEOTIDE SEQUENCE [LARGE SCALE GENOMIC DNA]</scope>
    <source>
        <strain evidence="3">ATCC 20868 / MF5171</strain>
    </source>
</reference>
<organism evidence="2 3">
    <name type="scientific">Glarea lozoyensis (strain ATCC 20868 / MF5171)</name>
    <dbReference type="NCBI Taxonomy" id="1116229"/>
    <lineage>
        <taxon>Eukaryota</taxon>
        <taxon>Fungi</taxon>
        <taxon>Dikarya</taxon>
        <taxon>Ascomycota</taxon>
        <taxon>Pezizomycotina</taxon>
        <taxon>Leotiomycetes</taxon>
        <taxon>Helotiales</taxon>
        <taxon>Helotiaceae</taxon>
        <taxon>Glarea</taxon>
    </lineage>
</organism>
<dbReference type="eggNOG" id="ENOG502S1BG">
    <property type="taxonomic scope" value="Eukaryota"/>
</dbReference>
<dbReference type="PRINTS" id="PR00111">
    <property type="entry name" value="ABHYDROLASE"/>
</dbReference>
<dbReference type="InterPro" id="IPR029058">
    <property type="entry name" value="AB_hydrolase_fold"/>
</dbReference>
<dbReference type="PANTHER" id="PTHR43798:SF33">
    <property type="entry name" value="HYDROLASE, PUTATIVE (AFU_ORTHOLOGUE AFUA_2G14860)-RELATED"/>
    <property type="match status" value="1"/>
</dbReference>
<dbReference type="OrthoDB" id="408373at2759"/>
<dbReference type="Gene3D" id="3.40.50.1820">
    <property type="entry name" value="alpha/beta hydrolase"/>
    <property type="match status" value="1"/>
</dbReference>
<evidence type="ECO:0000259" key="1">
    <source>
        <dbReference type="Pfam" id="PF00561"/>
    </source>
</evidence>
<dbReference type="HOGENOM" id="CLU_020336_11_1_1"/>
<dbReference type="RefSeq" id="XP_008083287.1">
    <property type="nucleotide sequence ID" value="XM_008085096.1"/>
</dbReference>
<evidence type="ECO:0000313" key="2">
    <source>
        <dbReference type="EMBL" id="EPE29178.1"/>
    </source>
</evidence>
<accession>S3DRV0</accession>
<dbReference type="OMA" id="DVASPYG"/>
<dbReference type="SUPFAM" id="SSF53474">
    <property type="entry name" value="alpha/beta-Hydrolases"/>
    <property type="match status" value="1"/>
</dbReference>